<accession>A0A4C2A4A7</accession>
<dbReference type="Proteomes" id="UP000299102">
    <property type="component" value="Unassembled WGS sequence"/>
</dbReference>
<organism evidence="1 2">
    <name type="scientific">Eumeta variegata</name>
    <name type="common">Bagworm moth</name>
    <name type="synonym">Eumeta japonica</name>
    <dbReference type="NCBI Taxonomy" id="151549"/>
    <lineage>
        <taxon>Eukaryota</taxon>
        <taxon>Metazoa</taxon>
        <taxon>Ecdysozoa</taxon>
        <taxon>Arthropoda</taxon>
        <taxon>Hexapoda</taxon>
        <taxon>Insecta</taxon>
        <taxon>Pterygota</taxon>
        <taxon>Neoptera</taxon>
        <taxon>Endopterygota</taxon>
        <taxon>Lepidoptera</taxon>
        <taxon>Glossata</taxon>
        <taxon>Ditrysia</taxon>
        <taxon>Tineoidea</taxon>
        <taxon>Psychidae</taxon>
        <taxon>Oiketicinae</taxon>
        <taxon>Eumeta</taxon>
    </lineage>
</organism>
<keyword evidence="2" id="KW-1185">Reference proteome</keyword>
<comment type="caution">
    <text evidence="1">The sequence shown here is derived from an EMBL/GenBank/DDBJ whole genome shotgun (WGS) entry which is preliminary data.</text>
</comment>
<evidence type="ECO:0000313" key="1">
    <source>
        <dbReference type="EMBL" id="GBP95526.1"/>
    </source>
</evidence>
<proteinExistence type="predicted"/>
<dbReference type="AlphaFoldDB" id="A0A4C2A4A7"/>
<sequence length="152" mass="17175">MTRIAIWSVTEIEIRKEPIESRTIVQNKGGGTRPMSMPARRERRYEVTDGNSIPTLWTTTPPIPMESCVVITRDEHGTPPLPPSPIESKKTRANCFSENFRRGCNCRATDLWCARAMTQPLPEQTPTSIYPRDVRYSAVIEAIILKTAGINF</sequence>
<reference evidence="1 2" key="1">
    <citation type="journal article" date="2019" name="Commun. Biol.">
        <title>The bagworm genome reveals a unique fibroin gene that provides high tensile strength.</title>
        <authorList>
            <person name="Kono N."/>
            <person name="Nakamura H."/>
            <person name="Ohtoshi R."/>
            <person name="Tomita M."/>
            <person name="Numata K."/>
            <person name="Arakawa K."/>
        </authorList>
    </citation>
    <scope>NUCLEOTIDE SEQUENCE [LARGE SCALE GENOMIC DNA]</scope>
</reference>
<gene>
    <name evidence="1" type="ORF">EVAR_98023_1</name>
</gene>
<dbReference type="EMBL" id="BGZK01002646">
    <property type="protein sequence ID" value="GBP95526.1"/>
    <property type="molecule type" value="Genomic_DNA"/>
</dbReference>
<protein>
    <submittedName>
        <fullName evidence="1">Uncharacterized protein</fullName>
    </submittedName>
</protein>
<evidence type="ECO:0000313" key="2">
    <source>
        <dbReference type="Proteomes" id="UP000299102"/>
    </source>
</evidence>
<name>A0A4C2A4A7_EUMVA</name>